<reference evidence="3 4" key="1">
    <citation type="submission" date="2018-05" db="EMBL/GenBank/DDBJ databases">
        <title>Klebsiella quasipneumonaiae provides a window into carbapenemase gene transfer, plasmid rearrangements and nosocomial acquisition from the hospital environment.</title>
        <authorList>
            <person name="Mathers A.J."/>
            <person name="Vegesana K."/>
            <person name="Stoesser N."/>
            <person name="Crook D."/>
            <person name="Vaughan A."/>
            <person name="Barry K."/>
            <person name="Parikh H."/>
            <person name="Sebra R."/>
            <person name="Kotay S."/>
            <person name="Walker A.S."/>
            <person name="Sheppard A.E."/>
        </authorList>
    </citation>
    <scope>NUCLEOTIDE SEQUENCE [LARGE SCALE GENOMIC DNA]</scope>
    <source>
        <strain evidence="1 4">CAV1947</strain>
        <strain evidence="2 3">CAV2018</strain>
    </source>
</reference>
<evidence type="ECO:0000313" key="1">
    <source>
        <dbReference type="EMBL" id="AWL59884.1"/>
    </source>
</evidence>
<sequence length="29" mass="3354">MDKEYEEYFDSLAEGEEALSFAEFCEALS</sequence>
<evidence type="ECO:0000313" key="4">
    <source>
        <dbReference type="Proteomes" id="UP000245760"/>
    </source>
</evidence>
<dbReference type="Proteomes" id="UP000245760">
    <property type="component" value="Chromosome"/>
</dbReference>
<dbReference type="Proteomes" id="UP000245649">
    <property type="component" value="Chromosome"/>
</dbReference>
<dbReference type="EMBL" id="CP029443">
    <property type="protein sequence ID" value="AWL59884.1"/>
    <property type="molecule type" value="Genomic_DNA"/>
</dbReference>
<proteinExistence type="predicted"/>
<organism evidence="2 3">
    <name type="scientific">Klebsiella quasipneumoniae</name>
    <dbReference type="NCBI Taxonomy" id="1463165"/>
    <lineage>
        <taxon>Bacteria</taxon>
        <taxon>Pseudomonadati</taxon>
        <taxon>Pseudomonadota</taxon>
        <taxon>Gammaproteobacteria</taxon>
        <taxon>Enterobacterales</taxon>
        <taxon>Enterobacteriaceae</taxon>
        <taxon>Klebsiella/Raoultella group</taxon>
        <taxon>Klebsiella</taxon>
        <taxon>Klebsiella pneumoniae complex</taxon>
    </lineage>
</organism>
<evidence type="ECO:0000313" key="3">
    <source>
        <dbReference type="Proteomes" id="UP000245649"/>
    </source>
</evidence>
<keyword evidence="4" id="KW-1185">Reference proteome</keyword>
<name>A0AAI8NNP2_9ENTR</name>
<evidence type="ECO:0000313" key="2">
    <source>
        <dbReference type="EMBL" id="AWL65588.1"/>
    </source>
</evidence>
<protein>
    <submittedName>
        <fullName evidence="2">Uncharacterized protein</fullName>
    </submittedName>
</protein>
<dbReference type="AlphaFoldDB" id="A0AAI8NNP2"/>
<gene>
    <name evidence="2" type="ORF">DKC00_29540</name>
    <name evidence="1" type="ORF">DKC11_30580</name>
</gene>
<accession>A0AAI8NNP2</accession>
<dbReference type="EMBL" id="CP029432">
    <property type="protein sequence ID" value="AWL65588.1"/>
    <property type="molecule type" value="Genomic_DNA"/>
</dbReference>